<protein>
    <recommendedName>
        <fullName evidence="3">DNA polymerase III subunit alpha</fullName>
        <ecNumber evidence="2">2.7.7.7</ecNumber>
    </recommendedName>
</protein>
<dbReference type="InterPro" id="IPR003141">
    <property type="entry name" value="Pol/His_phosphatase_N"/>
</dbReference>
<dbReference type="NCBIfam" id="NF005298">
    <property type="entry name" value="PRK06826.1"/>
    <property type="match status" value="1"/>
</dbReference>
<evidence type="ECO:0000313" key="10">
    <source>
        <dbReference type="EMBL" id="PIT92025.1"/>
    </source>
</evidence>
<evidence type="ECO:0000256" key="8">
    <source>
        <dbReference type="ARBA" id="ARBA00049244"/>
    </source>
</evidence>
<dbReference type="GO" id="GO:0005737">
    <property type="term" value="C:cytoplasm"/>
    <property type="evidence" value="ECO:0007669"/>
    <property type="project" value="UniProtKB-SubCell"/>
</dbReference>
<dbReference type="AlphaFoldDB" id="A0A2M6WGW3"/>
<evidence type="ECO:0000256" key="2">
    <source>
        <dbReference type="ARBA" id="ARBA00012417"/>
    </source>
</evidence>
<dbReference type="CDD" id="cd12113">
    <property type="entry name" value="PHP_PolIIIA_DnaE3"/>
    <property type="match status" value="1"/>
</dbReference>
<evidence type="ECO:0000256" key="5">
    <source>
        <dbReference type="ARBA" id="ARBA00022695"/>
    </source>
</evidence>
<dbReference type="NCBIfam" id="TIGR00594">
    <property type="entry name" value="polc"/>
    <property type="match status" value="1"/>
</dbReference>
<comment type="caution">
    <text evidence="10">The sequence shown here is derived from an EMBL/GenBank/DDBJ whole genome shotgun (WGS) entry which is preliminary data.</text>
</comment>
<dbReference type="EC" id="2.7.7.7" evidence="2"/>
<reference evidence="11" key="1">
    <citation type="submission" date="2017-09" db="EMBL/GenBank/DDBJ databases">
        <title>Depth-based differentiation of microbial function through sediment-hosted aquifers and enrichment of novel symbionts in the deep terrestrial subsurface.</title>
        <authorList>
            <person name="Probst A.J."/>
            <person name="Ladd B."/>
            <person name="Jarett J.K."/>
            <person name="Geller-Mcgrath D.E."/>
            <person name="Sieber C.M.K."/>
            <person name="Emerson J.B."/>
            <person name="Anantharaman K."/>
            <person name="Thomas B.C."/>
            <person name="Malmstrom R."/>
            <person name="Stieglmeier M."/>
            <person name="Klingl A."/>
            <person name="Woyke T."/>
            <person name="Ryan C.M."/>
            <person name="Banfield J.F."/>
        </authorList>
    </citation>
    <scope>NUCLEOTIDE SEQUENCE [LARGE SCALE GENOMIC DNA]</scope>
</reference>
<evidence type="ECO:0000256" key="1">
    <source>
        <dbReference type="ARBA" id="ARBA00004496"/>
    </source>
</evidence>
<dbReference type="GO" id="GO:0003887">
    <property type="term" value="F:DNA-directed DNA polymerase activity"/>
    <property type="evidence" value="ECO:0007669"/>
    <property type="project" value="UniProtKB-KW"/>
</dbReference>
<sequence>MSPSPQSKFVHLHTHSHYSLLDGLAKIDELVLRAKELGMDSLALTDHGTLYGAVEFYQKCKKAGIKPILGVEAYVAPGDCREKNTNGGRKYFHLILLAKNEQGWKNLLRLVTKAHLEGFYYKPRIDKEMLRQYSEGLIGLSACLAGEVSQHILGNNLEEAEKVVREHADIFGEGNYYLEIQHHPGIPEVLKAREATIALSKKTGVPLVATQDIHYLKESDHEYHDILLAVQTGNNLSDSDRLTLKEDRFHMTSPDNMRDLFHDVPEAVFNTALVAERCNFELELGTFRLPKFHLPEGETKDGYLEKLVQERLLERYPDTTPQITERITYELDVIRRMGFSDYFLIVQDFVNWAKDRQIVVGPGRGSAAGSIVSYILGITNIDPLTYDLLFERFLNPDRISMPDIDIDITDIRRDEVIGYLRETYGEDHVANIITFGTMAARAAIRDVGRALGINYGFCDQLAKLIPFGFNIKKSVQEVHELRQFIGKHPDAKRIIDAAEHLEGVARHASVHACGIVITENPLTEYIPLQRAPQDENTIMTQFEMHAVEDLGLLKMDLLGLRNLTIIEETTRIVEELRGNRIDIDMLPLDDKKTYHLLAAGETIGVFQLESSGMQRYLKELVPTEFEDIIAMVSLYRPGPMELIPSYVKRKHGKEPITYLHPRLQPILEKTYGIGIYQEQMMQIATQLGGYSLAEADTLRKAIGKKIQSLLDKQRLKLLEGMKQNGIDNITAQNIWELFPSFARYGFNRSHAAAYAMIAYQTAYLKAHYPVSFMTALFNSYSGDVDRISFLVTEAQRMGIEVLPPDINKSTAMFAPENENIRFGLEAIKNVGKNIVEAIATEREKSGLFENLAALLTRVQHKDLNKKSLESLIKSGALDSLGIERNQALSNIDELIRFASLARKEQNNAQGGLFGSVAETTTLTLKPAPLANPKEQLGWEKELLGLYISDHPLNHVKGKIEQANVTTIKDVLSGRANCRYRIAGIIAKTHPIVTKTGKPMLFAKIEDFSDTLEVVVFPDTFSNNTEVWAENNTILVTGRMSARNGEHKLICDEAVEL</sequence>
<dbReference type="InterPro" id="IPR029460">
    <property type="entry name" value="DNAPol_HHH"/>
</dbReference>
<evidence type="ECO:0000259" key="9">
    <source>
        <dbReference type="SMART" id="SM00481"/>
    </source>
</evidence>
<comment type="catalytic activity">
    <reaction evidence="8">
        <text>DNA(n) + a 2'-deoxyribonucleoside 5'-triphosphate = DNA(n+1) + diphosphate</text>
        <dbReference type="Rhea" id="RHEA:22508"/>
        <dbReference type="Rhea" id="RHEA-COMP:17339"/>
        <dbReference type="Rhea" id="RHEA-COMP:17340"/>
        <dbReference type="ChEBI" id="CHEBI:33019"/>
        <dbReference type="ChEBI" id="CHEBI:61560"/>
        <dbReference type="ChEBI" id="CHEBI:173112"/>
        <dbReference type="EC" id="2.7.7.7"/>
    </reaction>
</comment>
<dbReference type="Pfam" id="PF07733">
    <property type="entry name" value="DNA_pol3_alpha"/>
    <property type="match status" value="1"/>
</dbReference>
<dbReference type="InterPro" id="IPR004365">
    <property type="entry name" value="NA-bd_OB_tRNA"/>
</dbReference>
<dbReference type="PANTHER" id="PTHR32294:SF0">
    <property type="entry name" value="DNA POLYMERASE III SUBUNIT ALPHA"/>
    <property type="match status" value="1"/>
</dbReference>
<name>A0A2M6WGW3_9BACT</name>
<dbReference type="Gene3D" id="3.20.20.140">
    <property type="entry name" value="Metal-dependent hydrolases"/>
    <property type="match status" value="1"/>
</dbReference>
<keyword evidence="4" id="KW-0808">Transferase</keyword>
<feature type="domain" description="Polymerase/histidinol phosphatase N-terminal" evidence="9">
    <location>
        <begin position="10"/>
        <end position="77"/>
    </location>
</feature>
<dbReference type="EMBL" id="PFBA01000035">
    <property type="protein sequence ID" value="PIT92025.1"/>
    <property type="molecule type" value="Genomic_DNA"/>
</dbReference>
<accession>A0A2M6WGW3</accession>
<dbReference type="Gene3D" id="1.10.150.870">
    <property type="match status" value="1"/>
</dbReference>
<dbReference type="Pfam" id="PF02811">
    <property type="entry name" value="PHP"/>
    <property type="match status" value="1"/>
</dbReference>
<dbReference type="SMART" id="SM00481">
    <property type="entry name" value="POLIIIAc"/>
    <property type="match status" value="1"/>
</dbReference>
<dbReference type="SUPFAM" id="SSF89550">
    <property type="entry name" value="PHP domain-like"/>
    <property type="match status" value="1"/>
</dbReference>
<dbReference type="Proteomes" id="UP000228635">
    <property type="component" value="Unassembled WGS sequence"/>
</dbReference>
<dbReference type="CDD" id="cd04485">
    <property type="entry name" value="DnaE_OBF"/>
    <property type="match status" value="1"/>
</dbReference>
<dbReference type="NCBIfam" id="NF004226">
    <property type="entry name" value="PRK05673.1"/>
    <property type="match status" value="1"/>
</dbReference>
<proteinExistence type="predicted"/>
<keyword evidence="6" id="KW-0235">DNA replication</keyword>
<gene>
    <name evidence="10" type="ORF">COU08_04185</name>
</gene>
<evidence type="ECO:0000256" key="4">
    <source>
        <dbReference type="ARBA" id="ARBA00022679"/>
    </source>
</evidence>
<dbReference type="GO" id="GO:0003676">
    <property type="term" value="F:nucleic acid binding"/>
    <property type="evidence" value="ECO:0007669"/>
    <property type="project" value="InterPro"/>
</dbReference>
<dbReference type="Pfam" id="PF17657">
    <property type="entry name" value="DNA_pol3_finger"/>
    <property type="match status" value="1"/>
</dbReference>
<dbReference type="Pfam" id="PF14579">
    <property type="entry name" value="HHH_6"/>
    <property type="match status" value="1"/>
</dbReference>
<keyword evidence="5" id="KW-0548">Nucleotidyltransferase</keyword>
<evidence type="ECO:0000313" key="11">
    <source>
        <dbReference type="Proteomes" id="UP000228635"/>
    </source>
</evidence>
<dbReference type="InterPro" id="IPR011708">
    <property type="entry name" value="DNA_pol3_alpha_NTPase_dom"/>
</dbReference>
<dbReference type="GO" id="GO:0006260">
    <property type="term" value="P:DNA replication"/>
    <property type="evidence" value="ECO:0007669"/>
    <property type="project" value="UniProtKB-KW"/>
</dbReference>
<dbReference type="InterPro" id="IPR004805">
    <property type="entry name" value="DnaE2/DnaE/PolC"/>
</dbReference>
<organism evidence="10 11">
    <name type="scientific">Candidatus Harrisonbacteria bacterium CG10_big_fil_rev_8_21_14_0_10_42_17</name>
    <dbReference type="NCBI Taxonomy" id="1974584"/>
    <lineage>
        <taxon>Bacteria</taxon>
        <taxon>Candidatus Harrisoniibacteriota</taxon>
    </lineage>
</organism>
<dbReference type="InterPro" id="IPR016195">
    <property type="entry name" value="Pol/histidinol_Pase-like"/>
</dbReference>
<dbReference type="InterPro" id="IPR004013">
    <property type="entry name" value="PHP_dom"/>
</dbReference>
<evidence type="ECO:0000256" key="3">
    <source>
        <dbReference type="ARBA" id="ARBA00019114"/>
    </source>
</evidence>
<dbReference type="PANTHER" id="PTHR32294">
    <property type="entry name" value="DNA POLYMERASE III SUBUNIT ALPHA"/>
    <property type="match status" value="1"/>
</dbReference>
<comment type="subcellular location">
    <subcellularLocation>
        <location evidence="1">Cytoplasm</location>
    </subcellularLocation>
</comment>
<evidence type="ECO:0000256" key="7">
    <source>
        <dbReference type="ARBA" id="ARBA00022932"/>
    </source>
</evidence>
<dbReference type="Pfam" id="PF01336">
    <property type="entry name" value="tRNA_anti-codon"/>
    <property type="match status" value="1"/>
</dbReference>
<keyword evidence="7" id="KW-0239">DNA-directed DNA polymerase</keyword>
<dbReference type="GO" id="GO:0008408">
    <property type="term" value="F:3'-5' exonuclease activity"/>
    <property type="evidence" value="ECO:0007669"/>
    <property type="project" value="InterPro"/>
</dbReference>
<evidence type="ECO:0000256" key="6">
    <source>
        <dbReference type="ARBA" id="ARBA00022705"/>
    </source>
</evidence>
<dbReference type="InterPro" id="IPR041931">
    <property type="entry name" value="DNA_pol3_alpha_thumb_dom"/>
</dbReference>
<dbReference type="Gene3D" id="1.10.10.1600">
    <property type="entry name" value="Bacterial DNA polymerase III alpha subunit, thumb domain"/>
    <property type="match status" value="1"/>
</dbReference>
<dbReference type="InterPro" id="IPR040982">
    <property type="entry name" value="DNA_pol3_finger"/>
</dbReference>